<keyword evidence="2" id="KW-0560">Oxidoreductase</keyword>
<evidence type="ECO:0000313" key="6">
    <source>
        <dbReference type="EMBL" id="SLM34940.1"/>
    </source>
</evidence>
<keyword evidence="7" id="KW-1185">Reference proteome</keyword>
<dbReference type="SUPFAM" id="SSF51735">
    <property type="entry name" value="NAD(P)-binding Rossmann-fold domains"/>
    <property type="match status" value="1"/>
</dbReference>
<organism evidence="6 7">
    <name type="scientific">Lasallia pustulata</name>
    <dbReference type="NCBI Taxonomy" id="136370"/>
    <lineage>
        <taxon>Eukaryota</taxon>
        <taxon>Fungi</taxon>
        <taxon>Dikarya</taxon>
        <taxon>Ascomycota</taxon>
        <taxon>Pezizomycotina</taxon>
        <taxon>Lecanoromycetes</taxon>
        <taxon>OSLEUM clade</taxon>
        <taxon>Umbilicariomycetidae</taxon>
        <taxon>Umbilicariales</taxon>
        <taxon>Umbilicariaceae</taxon>
        <taxon>Lasallia</taxon>
    </lineage>
</organism>
<dbReference type="InterPro" id="IPR002347">
    <property type="entry name" value="SDR_fam"/>
</dbReference>
<dbReference type="Proteomes" id="UP000192927">
    <property type="component" value="Unassembled WGS sequence"/>
</dbReference>
<evidence type="ECO:0000256" key="1">
    <source>
        <dbReference type="ARBA" id="ARBA00022857"/>
    </source>
</evidence>
<evidence type="ECO:0000256" key="4">
    <source>
        <dbReference type="ARBA" id="ARBA00048009"/>
    </source>
</evidence>
<reference evidence="7" key="1">
    <citation type="submission" date="2017-03" db="EMBL/GenBank/DDBJ databases">
        <authorList>
            <person name="Sharma R."/>
            <person name="Thines M."/>
        </authorList>
    </citation>
    <scope>NUCLEOTIDE SEQUENCE [LARGE SCALE GENOMIC DNA]</scope>
</reference>
<comment type="catalytic activity">
    <reaction evidence="5">
        <text>a (2E,4Z)-dienoyl-CoA + NADPH + H(+) = a 4,5-saturated-(3E)-enoyl-CoA + NADP(+)</text>
        <dbReference type="Rhea" id="RHEA:61892"/>
        <dbReference type="ChEBI" id="CHEBI:15378"/>
        <dbReference type="ChEBI" id="CHEBI:57783"/>
        <dbReference type="ChEBI" id="CHEBI:58349"/>
        <dbReference type="ChEBI" id="CHEBI:85099"/>
        <dbReference type="ChEBI" id="CHEBI:85493"/>
        <dbReference type="EC" id="1.3.1.124"/>
    </reaction>
</comment>
<dbReference type="EMBL" id="FWEW01000446">
    <property type="protein sequence ID" value="SLM34940.1"/>
    <property type="molecule type" value="Genomic_DNA"/>
</dbReference>
<evidence type="ECO:0000256" key="3">
    <source>
        <dbReference type="ARBA" id="ARBA00026117"/>
    </source>
</evidence>
<dbReference type="GO" id="GO:0005777">
    <property type="term" value="C:peroxisome"/>
    <property type="evidence" value="ECO:0007669"/>
    <property type="project" value="TreeGrafter"/>
</dbReference>
<dbReference type="GO" id="GO:0008670">
    <property type="term" value="F:2,4-dienoyl-CoA reductase (NADPH) activity"/>
    <property type="evidence" value="ECO:0007669"/>
    <property type="project" value="InterPro"/>
</dbReference>
<evidence type="ECO:0000313" key="7">
    <source>
        <dbReference type="Proteomes" id="UP000192927"/>
    </source>
</evidence>
<proteinExistence type="predicted"/>
<dbReference type="Gene3D" id="3.40.50.720">
    <property type="entry name" value="NAD(P)-binding Rossmann-like Domain"/>
    <property type="match status" value="1"/>
</dbReference>
<dbReference type="PANTHER" id="PTHR43296:SF2">
    <property type="entry name" value="PEROXISOMAL 2,4-DIENOYL-COA REDUCTASE [(3E)-ENOYL-COA-PRODUCING]"/>
    <property type="match status" value="1"/>
</dbReference>
<dbReference type="Pfam" id="PF13561">
    <property type="entry name" value="adh_short_C2"/>
    <property type="match status" value="1"/>
</dbReference>
<dbReference type="AlphaFoldDB" id="A0A1W5CVX9"/>
<dbReference type="GO" id="GO:0009062">
    <property type="term" value="P:fatty acid catabolic process"/>
    <property type="evidence" value="ECO:0007669"/>
    <property type="project" value="InterPro"/>
</dbReference>
<sequence length="186" mass="19321">MDLSSNAFKSVIDIDVLGSYNTVKATLPYLLKSAAAHRTNGTDPAPSGTGGRIIFISATVQYTGLPLQAHLSAAKAAVDSLSNTLSIEMGPRGMTSNVRNAASERALKTIPSGRLGSVRETADAAVYLFSDAANYVNGHIIVVDGGAWRMGQGLAGPGSGFEYPDFLLCGNTASDVKGQKKTDAKL</sequence>
<dbReference type="PANTHER" id="PTHR43296">
    <property type="entry name" value="PEROXISOMAL 2,4-DIENOYL-COA REDUCTASE"/>
    <property type="match status" value="1"/>
</dbReference>
<keyword evidence="1" id="KW-0521">NADP</keyword>
<protein>
    <recommendedName>
        <fullName evidence="3">2,4-dienoyl-CoA reductase [(3E)-enoyl-CoA-producing]</fullName>
        <ecNumber evidence="3">1.3.1.124</ecNumber>
    </recommendedName>
</protein>
<accession>A0A1W5CVX9</accession>
<evidence type="ECO:0000256" key="2">
    <source>
        <dbReference type="ARBA" id="ARBA00023002"/>
    </source>
</evidence>
<dbReference type="PRINTS" id="PR00081">
    <property type="entry name" value="GDHRDH"/>
</dbReference>
<comment type="catalytic activity">
    <reaction evidence="4">
        <text>a (2E,4E)-dienoyl-CoA + NADPH + H(+) = a 4,5-saturated-(3E)-enoyl-CoA + NADP(+)</text>
        <dbReference type="Rhea" id="RHEA:45912"/>
        <dbReference type="ChEBI" id="CHEBI:15378"/>
        <dbReference type="ChEBI" id="CHEBI:57783"/>
        <dbReference type="ChEBI" id="CHEBI:58349"/>
        <dbReference type="ChEBI" id="CHEBI:85101"/>
        <dbReference type="ChEBI" id="CHEBI:85493"/>
        <dbReference type="EC" id="1.3.1.124"/>
    </reaction>
</comment>
<evidence type="ECO:0000256" key="5">
    <source>
        <dbReference type="ARBA" id="ARBA00048340"/>
    </source>
</evidence>
<dbReference type="InterPro" id="IPR045017">
    <property type="entry name" value="DECR2-like"/>
</dbReference>
<dbReference type="InterPro" id="IPR036291">
    <property type="entry name" value="NAD(P)-bd_dom_sf"/>
</dbReference>
<dbReference type="EC" id="1.3.1.124" evidence="3"/>
<name>A0A1W5CVX9_9LECA</name>